<accession>A0ABR0SNS0</accession>
<dbReference type="PANTHER" id="PTHR33112:SF12">
    <property type="entry name" value="HETEROKARYON INCOMPATIBILITY DOMAIN-CONTAINING PROTEIN"/>
    <property type="match status" value="1"/>
</dbReference>
<evidence type="ECO:0000313" key="3">
    <source>
        <dbReference type="Proteomes" id="UP001338125"/>
    </source>
</evidence>
<name>A0ABR0SNS0_9HYPO</name>
<dbReference type="Proteomes" id="UP001338125">
    <property type="component" value="Unassembled WGS sequence"/>
</dbReference>
<evidence type="ECO:0000313" key="2">
    <source>
        <dbReference type="EMBL" id="KAK5993738.1"/>
    </source>
</evidence>
<dbReference type="PANTHER" id="PTHR33112">
    <property type="entry name" value="DOMAIN PROTEIN, PUTATIVE-RELATED"/>
    <property type="match status" value="1"/>
</dbReference>
<feature type="domain" description="Heterokaryon incompatibility" evidence="1">
    <location>
        <begin position="277"/>
        <end position="416"/>
    </location>
</feature>
<dbReference type="Pfam" id="PF06985">
    <property type="entry name" value="HET"/>
    <property type="match status" value="1"/>
</dbReference>
<gene>
    <name evidence="2" type="ORF">PT974_07175</name>
</gene>
<comment type="caution">
    <text evidence="2">The sequence shown here is derived from an EMBL/GenBank/DDBJ whole genome shotgun (WGS) entry which is preliminary data.</text>
</comment>
<proteinExistence type="predicted"/>
<reference evidence="2 3" key="1">
    <citation type="submission" date="2024-01" db="EMBL/GenBank/DDBJ databases">
        <title>Complete genome of Cladobotryum mycophilum ATHUM6906.</title>
        <authorList>
            <person name="Christinaki A.C."/>
            <person name="Myridakis A.I."/>
            <person name="Kouvelis V.N."/>
        </authorList>
    </citation>
    <scope>NUCLEOTIDE SEQUENCE [LARGE SCALE GENOMIC DNA]</scope>
    <source>
        <strain evidence="2 3">ATHUM6906</strain>
    </source>
</reference>
<sequence length="717" mass="80019">MTRSDSRLCIFCRRLESTKSPCPVIQHPPVGFPQSTDALLKTVTPLSPDDEQLLESLNKQPSRLCQRCSAYDVLDVFEHAQPLYMTNHMSSAEYEEYCESKEKYEMTLDDLSSLVLEASCPLCRMLYRIFPRVRLDPKATMKLVPFRSYVRDAGWEQLPTDIGSHSAIFLGLRTATLELTTGATTGIGPNDENIRHGLMLGEAIALDSRYVFPGRTLKNAQLVAPGIDFSRVKRALRDCEDNHGSGCQPNDAAQLQTTLMLDVRSRKVIPCPPKCDYIALSYVWGGVMPASNALQSRTLPQTIEDAITVTKNLGLQYLWVDALCIDQSRNPTPKQLAAKLEQLKIMDLIYAGAIVTIVALAGSNSNAGLVGVSSTFRRVKQVQEVVNGRTLLTVPPHLTAEMDVSIWNSRAWTLQEGILAKRYLYFTSNQLHFVCHYGQLSESDDAQTIPPGTMSHSGTSLMEALTGPIASGKQGSGAPNPAPQLDTFSNTMLYTGLLSDYTSRQMTNEGDSLNAFLGVLSAFERRLFTTGFICGLPLQSHPESLAWIHGRQVTPKRRPLFPSWSWAGWQGAVVFPDMVFDQRSRRGQWDCKADLKPQILTHSESKIVAEGWFVTLQIETEPFSVAVIPGTNETMGSIIERDFLHANTIPSGSYDCFIVQRVTYKPVKDGSEKQRIFLIILDWDGQEARRRTLVSFWTFQGEDFMKLLPERKTITLI</sequence>
<dbReference type="InterPro" id="IPR010730">
    <property type="entry name" value="HET"/>
</dbReference>
<organism evidence="2 3">
    <name type="scientific">Cladobotryum mycophilum</name>
    <dbReference type="NCBI Taxonomy" id="491253"/>
    <lineage>
        <taxon>Eukaryota</taxon>
        <taxon>Fungi</taxon>
        <taxon>Dikarya</taxon>
        <taxon>Ascomycota</taxon>
        <taxon>Pezizomycotina</taxon>
        <taxon>Sordariomycetes</taxon>
        <taxon>Hypocreomycetidae</taxon>
        <taxon>Hypocreales</taxon>
        <taxon>Hypocreaceae</taxon>
        <taxon>Cladobotryum</taxon>
    </lineage>
</organism>
<protein>
    <recommendedName>
        <fullName evidence="1">Heterokaryon incompatibility domain-containing protein</fullName>
    </recommendedName>
</protein>
<dbReference type="EMBL" id="JAVFKD010000012">
    <property type="protein sequence ID" value="KAK5993738.1"/>
    <property type="molecule type" value="Genomic_DNA"/>
</dbReference>
<evidence type="ECO:0000259" key="1">
    <source>
        <dbReference type="Pfam" id="PF06985"/>
    </source>
</evidence>
<keyword evidence="3" id="KW-1185">Reference proteome</keyword>